<name>A0A9W8NHL9_9PEZI</name>
<dbReference type="FunFam" id="3.30.160.60:FF:000446">
    <property type="entry name" value="Zinc finger protein"/>
    <property type="match status" value="1"/>
</dbReference>
<dbReference type="Gene3D" id="3.30.160.60">
    <property type="entry name" value="Classic Zinc Finger"/>
    <property type="match status" value="2"/>
</dbReference>
<keyword evidence="4 7" id="KW-0863">Zinc-finger</keyword>
<dbReference type="FunFam" id="3.30.160.60:FF:000072">
    <property type="entry name" value="zinc finger protein 143 isoform X1"/>
    <property type="match status" value="1"/>
</dbReference>
<protein>
    <recommendedName>
        <fullName evidence="9">C2H2-type domain-containing protein</fullName>
    </recommendedName>
</protein>
<proteinExistence type="predicted"/>
<dbReference type="GO" id="GO:0000978">
    <property type="term" value="F:RNA polymerase II cis-regulatory region sequence-specific DNA binding"/>
    <property type="evidence" value="ECO:0007669"/>
    <property type="project" value="InterPro"/>
</dbReference>
<evidence type="ECO:0000313" key="10">
    <source>
        <dbReference type="EMBL" id="KAJ3575952.1"/>
    </source>
</evidence>
<keyword evidence="6" id="KW-0539">Nucleus</keyword>
<reference evidence="10" key="1">
    <citation type="submission" date="2022-07" db="EMBL/GenBank/DDBJ databases">
        <title>Genome Sequence of Xylaria arbuscula.</title>
        <authorList>
            <person name="Buettner E."/>
        </authorList>
    </citation>
    <scope>NUCLEOTIDE SEQUENCE</scope>
    <source>
        <strain evidence="10">VT107</strain>
    </source>
</reference>
<comment type="subcellular location">
    <subcellularLocation>
        <location evidence="1">Nucleus</location>
    </subcellularLocation>
</comment>
<dbReference type="GO" id="GO:0000785">
    <property type="term" value="C:chromatin"/>
    <property type="evidence" value="ECO:0007669"/>
    <property type="project" value="TreeGrafter"/>
</dbReference>
<dbReference type="InterPro" id="IPR013087">
    <property type="entry name" value="Znf_C2H2_type"/>
</dbReference>
<feature type="compositionally biased region" description="Polar residues" evidence="8">
    <location>
        <begin position="139"/>
        <end position="149"/>
    </location>
</feature>
<dbReference type="AlphaFoldDB" id="A0A9W8NHL9"/>
<evidence type="ECO:0000256" key="8">
    <source>
        <dbReference type="SAM" id="MobiDB-lite"/>
    </source>
</evidence>
<feature type="region of interest" description="Disordered" evidence="8">
    <location>
        <begin position="78"/>
        <end position="156"/>
    </location>
</feature>
<evidence type="ECO:0000256" key="2">
    <source>
        <dbReference type="ARBA" id="ARBA00022723"/>
    </source>
</evidence>
<feature type="region of interest" description="Disordered" evidence="8">
    <location>
        <begin position="1"/>
        <end position="31"/>
    </location>
</feature>
<keyword evidence="3" id="KW-0677">Repeat</keyword>
<feature type="domain" description="C2H2-type" evidence="9">
    <location>
        <begin position="27"/>
        <end position="54"/>
    </location>
</feature>
<dbReference type="PROSITE" id="PS50157">
    <property type="entry name" value="ZINC_FINGER_C2H2_2"/>
    <property type="match status" value="2"/>
</dbReference>
<dbReference type="Proteomes" id="UP001148614">
    <property type="component" value="Unassembled WGS sequence"/>
</dbReference>
<evidence type="ECO:0000256" key="3">
    <source>
        <dbReference type="ARBA" id="ARBA00022737"/>
    </source>
</evidence>
<dbReference type="PANTHER" id="PTHR40626">
    <property type="entry name" value="MIP31509P"/>
    <property type="match status" value="1"/>
</dbReference>
<dbReference type="PROSITE" id="PS00028">
    <property type="entry name" value="ZINC_FINGER_C2H2_1"/>
    <property type="match status" value="1"/>
</dbReference>
<keyword evidence="2" id="KW-0479">Metal-binding</keyword>
<dbReference type="GO" id="GO:0005634">
    <property type="term" value="C:nucleus"/>
    <property type="evidence" value="ECO:0007669"/>
    <property type="project" value="UniProtKB-SubCell"/>
</dbReference>
<evidence type="ECO:0000256" key="6">
    <source>
        <dbReference type="ARBA" id="ARBA00023242"/>
    </source>
</evidence>
<evidence type="ECO:0000313" key="11">
    <source>
        <dbReference type="Proteomes" id="UP001148614"/>
    </source>
</evidence>
<dbReference type="GO" id="GO:0000981">
    <property type="term" value="F:DNA-binding transcription factor activity, RNA polymerase II-specific"/>
    <property type="evidence" value="ECO:0007669"/>
    <property type="project" value="InterPro"/>
</dbReference>
<evidence type="ECO:0000259" key="9">
    <source>
        <dbReference type="PROSITE" id="PS50157"/>
    </source>
</evidence>
<feature type="region of interest" description="Disordered" evidence="8">
    <location>
        <begin position="183"/>
        <end position="234"/>
    </location>
</feature>
<dbReference type="Pfam" id="PF00096">
    <property type="entry name" value="zf-C2H2"/>
    <property type="match status" value="2"/>
</dbReference>
<evidence type="ECO:0000256" key="7">
    <source>
        <dbReference type="PROSITE-ProRule" id="PRU00042"/>
    </source>
</evidence>
<dbReference type="PANTHER" id="PTHR40626:SF11">
    <property type="entry name" value="ZINC FINGER PROTEIN YPR022C"/>
    <property type="match status" value="1"/>
</dbReference>
<evidence type="ECO:0000256" key="1">
    <source>
        <dbReference type="ARBA" id="ARBA00004123"/>
    </source>
</evidence>
<gene>
    <name evidence="10" type="ORF">NPX13_g3866</name>
</gene>
<keyword evidence="11" id="KW-1185">Reference proteome</keyword>
<dbReference type="SUPFAM" id="SSF57667">
    <property type="entry name" value="beta-beta-alpha zinc fingers"/>
    <property type="match status" value="1"/>
</dbReference>
<organism evidence="10 11">
    <name type="scientific">Xylaria arbuscula</name>
    <dbReference type="NCBI Taxonomy" id="114810"/>
    <lineage>
        <taxon>Eukaryota</taxon>
        <taxon>Fungi</taxon>
        <taxon>Dikarya</taxon>
        <taxon>Ascomycota</taxon>
        <taxon>Pezizomycotina</taxon>
        <taxon>Sordariomycetes</taxon>
        <taxon>Xylariomycetidae</taxon>
        <taxon>Xylariales</taxon>
        <taxon>Xylariaceae</taxon>
        <taxon>Xylaria</taxon>
    </lineage>
</organism>
<accession>A0A9W8NHL9</accession>
<dbReference type="SMART" id="SM00355">
    <property type="entry name" value="ZnF_C2H2"/>
    <property type="match status" value="2"/>
</dbReference>
<dbReference type="InterPro" id="IPR036236">
    <property type="entry name" value="Znf_C2H2_sf"/>
</dbReference>
<evidence type="ECO:0000256" key="5">
    <source>
        <dbReference type="ARBA" id="ARBA00022833"/>
    </source>
</evidence>
<dbReference type="VEuPathDB" id="FungiDB:F4678DRAFT_36195"/>
<dbReference type="EMBL" id="JANPWZ010000508">
    <property type="protein sequence ID" value="KAJ3575952.1"/>
    <property type="molecule type" value="Genomic_DNA"/>
</dbReference>
<dbReference type="InterPro" id="IPR051059">
    <property type="entry name" value="VerF-like"/>
</dbReference>
<dbReference type="GO" id="GO:0008270">
    <property type="term" value="F:zinc ion binding"/>
    <property type="evidence" value="ECO:0007669"/>
    <property type="project" value="UniProtKB-KW"/>
</dbReference>
<comment type="caution">
    <text evidence="10">The sequence shown here is derived from an EMBL/GenBank/DDBJ whole genome shotgun (WGS) entry which is preliminary data.</text>
</comment>
<sequence length="234" mass="26462">MAEKQEMDQSQSRRRRRDGSSANVQQRLCPHCGRSFKRSEHLERHVRTHTKEKPYICHCGSAFSRRDLLTRHMRISHEANDGASKSPDAPVSDESQQPISEPATPSDPASSSRSDFALDRGVPSSQYLDSNHDLGMVNHGSSSYHQLSPRQDYYHQGHPYSTYDQYTGFSGISDTAGLQQDWGSYYHDQSGEQDMVDPALRGSMSDQQSPLGHNDFPNHAYNPWMSAPPQHWSN</sequence>
<evidence type="ECO:0000256" key="4">
    <source>
        <dbReference type="ARBA" id="ARBA00022771"/>
    </source>
</evidence>
<feature type="domain" description="C2H2-type" evidence="9">
    <location>
        <begin position="55"/>
        <end position="82"/>
    </location>
</feature>
<keyword evidence="5" id="KW-0862">Zinc</keyword>